<dbReference type="InterPro" id="IPR050464">
    <property type="entry name" value="Zeta_carotene_desat/Oxidored"/>
</dbReference>
<evidence type="ECO:0000256" key="5">
    <source>
        <dbReference type="ARBA" id="ARBA00022630"/>
    </source>
</evidence>
<dbReference type="GO" id="GO:0006782">
    <property type="term" value="P:protoporphyrinogen IX biosynthetic process"/>
    <property type="evidence" value="ECO:0007669"/>
    <property type="project" value="UniProtKB-UniRule"/>
</dbReference>
<evidence type="ECO:0000259" key="12">
    <source>
        <dbReference type="Pfam" id="PF01593"/>
    </source>
</evidence>
<dbReference type="AlphaFoldDB" id="A0A7S2WDY8"/>
<dbReference type="GO" id="GO:0005743">
    <property type="term" value="C:mitochondrial inner membrane"/>
    <property type="evidence" value="ECO:0007669"/>
    <property type="project" value="UniProtKB-SubCell"/>
</dbReference>
<comment type="cofactor">
    <cofactor evidence="11">
        <name>FAD</name>
        <dbReference type="ChEBI" id="CHEBI:57692"/>
    </cofactor>
    <text evidence="11">Binds 1 FAD per subunit.</text>
</comment>
<dbReference type="SUPFAM" id="SSF51905">
    <property type="entry name" value="FAD/NAD(P)-binding domain"/>
    <property type="match status" value="1"/>
</dbReference>
<dbReference type="GO" id="GO:0004729">
    <property type="term" value="F:oxygen-dependent protoporphyrinogen oxidase activity"/>
    <property type="evidence" value="ECO:0007669"/>
    <property type="project" value="UniProtKB-UniRule"/>
</dbReference>
<accession>A0A7S2WDY8</accession>
<dbReference type="UniPathway" id="UPA00251">
    <property type="reaction ID" value="UER00324"/>
</dbReference>
<keyword evidence="6 11" id="KW-0274">FAD</keyword>
<dbReference type="EC" id="1.3.3.4" evidence="4 11"/>
<evidence type="ECO:0000256" key="11">
    <source>
        <dbReference type="RuleBase" id="RU367069"/>
    </source>
</evidence>
<dbReference type="Gene3D" id="3.50.50.60">
    <property type="entry name" value="FAD/NAD(P)-binding domain"/>
    <property type="match status" value="1"/>
</dbReference>
<dbReference type="NCBIfam" id="TIGR00562">
    <property type="entry name" value="proto_IX_ox"/>
    <property type="match status" value="1"/>
</dbReference>
<gene>
    <name evidence="13" type="ORF">QSP1433_LOCUS7357</name>
</gene>
<reference evidence="13" key="1">
    <citation type="submission" date="2021-01" db="EMBL/GenBank/DDBJ databases">
        <authorList>
            <person name="Corre E."/>
            <person name="Pelletier E."/>
            <person name="Niang G."/>
            <person name="Scheremetjew M."/>
            <person name="Finn R."/>
            <person name="Kale V."/>
            <person name="Holt S."/>
            <person name="Cochrane G."/>
            <person name="Meng A."/>
            <person name="Brown T."/>
            <person name="Cohen L."/>
        </authorList>
    </citation>
    <scope>NUCLEOTIDE SEQUENCE</scope>
    <source>
        <strain evidence="13">NY070348D</strain>
    </source>
</reference>
<keyword evidence="7 11" id="KW-0560">Oxidoreductase</keyword>
<evidence type="ECO:0000256" key="10">
    <source>
        <dbReference type="ARBA" id="ARBA00047554"/>
    </source>
</evidence>
<sequence length="481" mass="51163">MKRIVILGGGVSGLTAAFVARNVAREQGRQVSIALVESQQSCGGWFKSHRREEDGILFERGPHSFRPVGVNGMSCLKLVEELGIEDQALGTSKDAAKRYLYIGGKLHGMPTSLASMFTNELTRSLPIAGIREALFVAKHTGEDETIHSFFSRRFNEDIADTFACAMIAGIFAGDIRSLSIQSCLPVLSDLETKYGSVVRGLVQKSLLENAPVPSVDNGIDLSLQTNKCKDLSTRTGVSFKEGMEFLTNALEDSVFGSGDASVNLVKGTKVNGIGEDKTVHLDDGTVLEADAIISAVPLPALGAIVPNSIKDSFSPLIQSTRYADVGVVNIGYTDMPHLPYRGFGHLSPAKEKSGVLGMIYDSEVFPDQQPANTSCLTVMVGGTHAPQLARLGEDEMGEYALSKVSQQLGITVPPAGVAARGAISCIPQYSVGHKDLVADLFQAVDARLGFLNIIGNNFQGVGIADSIANARKAAHKVVNAL</sequence>
<dbReference type="EMBL" id="HBHK01011704">
    <property type="protein sequence ID" value="CAD9681606.1"/>
    <property type="molecule type" value="Transcribed_RNA"/>
</dbReference>
<protein>
    <recommendedName>
        <fullName evidence="4 11">Protoporphyrinogen oxidase</fullName>
        <ecNumber evidence="4 11">1.3.3.4</ecNumber>
    </recommendedName>
</protein>
<comment type="function">
    <text evidence="1 11">Catalyzes the 6-electron oxidation of protoporphyrinogen-IX to form protoporphyrin-IX.</text>
</comment>
<dbReference type="Pfam" id="PF01593">
    <property type="entry name" value="Amino_oxidase"/>
    <property type="match status" value="1"/>
</dbReference>
<evidence type="ECO:0000256" key="7">
    <source>
        <dbReference type="ARBA" id="ARBA00023002"/>
    </source>
</evidence>
<dbReference type="PANTHER" id="PTHR42923:SF3">
    <property type="entry name" value="PROTOPORPHYRINOGEN OXIDASE"/>
    <property type="match status" value="1"/>
</dbReference>
<evidence type="ECO:0000256" key="6">
    <source>
        <dbReference type="ARBA" id="ARBA00022827"/>
    </source>
</evidence>
<dbReference type="InterPro" id="IPR036188">
    <property type="entry name" value="FAD/NAD-bd_sf"/>
</dbReference>
<organism evidence="13">
    <name type="scientific">Mucochytrium quahogii</name>
    <dbReference type="NCBI Taxonomy" id="96639"/>
    <lineage>
        <taxon>Eukaryota</taxon>
        <taxon>Sar</taxon>
        <taxon>Stramenopiles</taxon>
        <taxon>Bigyra</taxon>
        <taxon>Labyrinthulomycetes</taxon>
        <taxon>Thraustochytrida</taxon>
        <taxon>Thraustochytriidae</taxon>
        <taxon>Mucochytrium</taxon>
    </lineage>
</organism>
<evidence type="ECO:0000256" key="9">
    <source>
        <dbReference type="ARBA" id="ARBA00023244"/>
    </source>
</evidence>
<proteinExistence type="inferred from homology"/>
<evidence type="ECO:0000313" key="13">
    <source>
        <dbReference type="EMBL" id="CAD9681606.1"/>
    </source>
</evidence>
<comment type="subcellular location">
    <subcellularLocation>
        <location evidence="11">Mitochondrion inner membrane</location>
    </subcellularLocation>
</comment>
<keyword evidence="8 11" id="KW-0350">Heme biosynthesis</keyword>
<dbReference type="InterPro" id="IPR004572">
    <property type="entry name" value="Protoporphyrinogen_oxidase"/>
</dbReference>
<comment type="catalytic activity">
    <reaction evidence="10 11">
        <text>protoporphyrinogen IX + 3 O2 = protoporphyrin IX + 3 H2O2</text>
        <dbReference type="Rhea" id="RHEA:25576"/>
        <dbReference type="ChEBI" id="CHEBI:15379"/>
        <dbReference type="ChEBI" id="CHEBI:16240"/>
        <dbReference type="ChEBI" id="CHEBI:57306"/>
        <dbReference type="ChEBI" id="CHEBI:57307"/>
        <dbReference type="EC" id="1.3.3.4"/>
    </reaction>
</comment>
<comment type="similarity">
    <text evidence="3 11">Belongs to the protoporphyrinogen/coproporphyrinogen oxidase family. Protoporphyrinogen oxidase subfamily.</text>
</comment>
<evidence type="ECO:0000256" key="8">
    <source>
        <dbReference type="ARBA" id="ARBA00023133"/>
    </source>
</evidence>
<comment type="pathway">
    <text evidence="2 11">Porphyrin-containing compound metabolism; protoporphyrin-IX biosynthesis; protoporphyrin-IX from protoporphyrinogen-IX: step 1/1.</text>
</comment>
<keyword evidence="9 11" id="KW-0627">Porphyrin biosynthesis</keyword>
<feature type="domain" description="Amine oxidase" evidence="12">
    <location>
        <begin position="12"/>
        <end position="410"/>
    </location>
</feature>
<dbReference type="InterPro" id="IPR002937">
    <property type="entry name" value="Amino_oxidase"/>
</dbReference>
<evidence type="ECO:0000256" key="4">
    <source>
        <dbReference type="ARBA" id="ARBA00012867"/>
    </source>
</evidence>
<evidence type="ECO:0000256" key="3">
    <source>
        <dbReference type="ARBA" id="ARBA00010551"/>
    </source>
</evidence>
<evidence type="ECO:0000256" key="2">
    <source>
        <dbReference type="ARBA" id="ARBA00005073"/>
    </source>
</evidence>
<dbReference type="SUPFAM" id="SSF54373">
    <property type="entry name" value="FAD-linked reductases, C-terminal domain"/>
    <property type="match status" value="1"/>
</dbReference>
<evidence type="ECO:0000256" key="1">
    <source>
        <dbReference type="ARBA" id="ARBA00002600"/>
    </source>
</evidence>
<name>A0A7S2WDY8_9STRA</name>
<keyword evidence="5 11" id="KW-0285">Flavoprotein</keyword>
<dbReference type="PANTHER" id="PTHR42923">
    <property type="entry name" value="PROTOPORPHYRINOGEN OXIDASE"/>
    <property type="match status" value="1"/>
</dbReference>